<dbReference type="Proteomes" id="UP000283530">
    <property type="component" value="Unassembled WGS sequence"/>
</dbReference>
<accession>A0A3S3MD45</accession>
<dbReference type="OrthoDB" id="1165905at2759"/>
<dbReference type="GO" id="GO:0016740">
    <property type="term" value="F:transferase activity"/>
    <property type="evidence" value="ECO:0007669"/>
    <property type="project" value="UniProtKB-KW"/>
</dbReference>
<feature type="compositionally biased region" description="Basic residues" evidence="2">
    <location>
        <begin position="212"/>
        <end position="222"/>
    </location>
</feature>
<evidence type="ECO:0000313" key="4">
    <source>
        <dbReference type="EMBL" id="RWR74197.1"/>
    </source>
</evidence>
<proteinExistence type="predicted"/>
<evidence type="ECO:0000256" key="1">
    <source>
        <dbReference type="SAM" id="Coils"/>
    </source>
</evidence>
<keyword evidence="1" id="KW-0175">Coiled coil</keyword>
<dbReference type="EMBL" id="QPKB01000001">
    <property type="protein sequence ID" value="RWR74197.1"/>
    <property type="molecule type" value="Genomic_DNA"/>
</dbReference>
<sequence length="308" mass="35676">MDSQFSQFPNFSTQYSQYSGEASELPTDDAPKKKGVGRGAGFNIEEDRLLISSWLNTSLDAVHGNEQKLGAFWERVGEYYHNNKQFPSDRTDKMLSQRWQKIQASVNKFCGCLATIISRNQRGTNEQDKIAEAKKIYEHLYGSRFTLDHAWILLRHQPKWIQLQQQVLEKTSVKRAKSSTSGYSSSSNPSTLINIEEDETINNAYDPMTRPPGRKAKKRKMKQTTINEPTPVADLIQKMIEDKKERDEKKLELLKQKIEQDEKKVKLKKIQMEMEIMSMDTSNMSEEQQQYYDKKRLEILRGGFDGGF</sequence>
<name>A0A3S3MD45_9MAGN</name>
<organism evidence="4 5">
    <name type="scientific">Cinnamomum micranthum f. kanehirae</name>
    <dbReference type="NCBI Taxonomy" id="337451"/>
    <lineage>
        <taxon>Eukaryota</taxon>
        <taxon>Viridiplantae</taxon>
        <taxon>Streptophyta</taxon>
        <taxon>Embryophyta</taxon>
        <taxon>Tracheophyta</taxon>
        <taxon>Spermatophyta</taxon>
        <taxon>Magnoliopsida</taxon>
        <taxon>Magnoliidae</taxon>
        <taxon>Laurales</taxon>
        <taxon>Lauraceae</taxon>
        <taxon>Cinnamomum</taxon>
    </lineage>
</organism>
<dbReference type="InterPro" id="IPR029466">
    <property type="entry name" value="NAM-associated_C"/>
</dbReference>
<feature type="region of interest" description="Disordered" evidence="2">
    <location>
        <begin position="17"/>
        <end position="38"/>
    </location>
</feature>
<feature type="domain" description="No apical meristem-associated C-terminal" evidence="3">
    <location>
        <begin position="145"/>
        <end position="299"/>
    </location>
</feature>
<dbReference type="PANTHER" id="PTHR45023">
    <property type="match status" value="1"/>
</dbReference>
<dbReference type="Pfam" id="PF14303">
    <property type="entry name" value="NAM-associated"/>
    <property type="match status" value="1"/>
</dbReference>
<feature type="coiled-coil region" evidence="1">
    <location>
        <begin position="237"/>
        <end position="271"/>
    </location>
</feature>
<protein>
    <submittedName>
        <fullName evidence="4">Glutathione S-transferase T2-like protein</fullName>
    </submittedName>
</protein>
<dbReference type="STRING" id="337451.A0A3S3MD45"/>
<reference evidence="4 5" key="1">
    <citation type="journal article" date="2019" name="Nat. Plants">
        <title>Stout camphor tree genome fills gaps in understanding of flowering plant genome evolution.</title>
        <authorList>
            <person name="Chaw S.M."/>
            <person name="Liu Y.C."/>
            <person name="Wu Y.W."/>
            <person name="Wang H.Y."/>
            <person name="Lin C.I."/>
            <person name="Wu C.S."/>
            <person name="Ke H.M."/>
            <person name="Chang L.Y."/>
            <person name="Hsu C.Y."/>
            <person name="Yang H.T."/>
            <person name="Sudianto E."/>
            <person name="Hsu M.H."/>
            <person name="Wu K.P."/>
            <person name="Wang L.N."/>
            <person name="Leebens-Mack J.H."/>
            <person name="Tsai I.J."/>
        </authorList>
    </citation>
    <scope>NUCLEOTIDE SEQUENCE [LARGE SCALE GENOMIC DNA]</scope>
    <source>
        <strain evidence="5">cv. Chaw 1501</strain>
        <tissue evidence="4">Young leaves</tissue>
    </source>
</reference>
<keyword evidence="4" id="KW-0808">Transferase</keyword>
<dbReference type="AlphaFoldDB" id="A0A3S3MD45"/>
<comment type="caution">
    <text evidence="4">The sequence shown here is derived from an EMBL/GenBank/DDBJ whole genome shotgun (WGS) entry which is preliminary data.</text>
</comment>
<keyword evidence="5" id="KW-1185">Reference proteome</keyword>
<evidence type="ECO:0000259" key="3">
    <source>
        <dbReference type="Pfam" id="PF14303"/>
    </source>
</evidence>
<gene>
    <name evidence="4" type="ORF">CKAN_00251600</name>
</gene>
<evidence type="ECO:0000313" key="5">
    <source>
        <dbReference type="Proteomes" id="UP000283530"/>
    </source>
</evidence>
<feature type="region of interest" description="Disordered" evidence="2">
    <location>
        <begin position="203"/>
        <end position="223"/>
    </location>
</feature>
<dbReference type="PANTHER" id="PTHR45023:SF4">
    <property type="entry name" value="GLYCINE-RICH PROTEIN-RELATED"/>
    <property type="match status" value="1"/>
</dbReference>
<evidence type="ECO:0000256" key="2">
    <source>
        <dbReference type="SAM" id="MobiDB-lite"/>
    </source>
</evidence>